<evidence type="ECO:0000256" key="6">
    <source>
        <dbReference type="ARBA" id="ARBA00022989"/>
    </source>
</evidence>
<evidence type="ECO:0000313" key="18">
    <source>
        <dbReference type="Proteomes" id="UP000475862"/>
    </source>
</evidence>
<dbReference type="Proteomes" id="UP000475862">
    <property type="component" value="Unassembled WGS sequence"/>
</dbReference>
<dbReference type="PROSITE" id="PS50227">
    <property type="entry name" value="G_PROTEIN_RECEP_F2_3"/>
    <property type="match status" value="1"/>
</dbReference>
<feature type="domain" description="G-protein coupled receptors family 2 profile 1" evidence="15">
    <location>
        <begin position="17"/>
        <end position="92"/>
    </location>
</feature>
<keyword evidence="3" id="KW-1003">Cell membrane</keyword>
<feature type="transmembrane region" description="Helical" evidence="14">
    <location>
        <begin position="358"/>
        <end position="378"/>
    </location>
</feature>
<dbReference type="SUPFAM" id="SSF111418">
    <property type="entry name" value="Hormone receptor domain"/>
    <property type="match status" value="1"/>
</dbReference>
<evidence type="ECO:0000256" key="8">
    <source>
        <dbReference type="ARBA" id="ARBA00023136"/>
    </source>
</evidence>
<evidence type="ECO:0000256" key="5">
    <source>
        <dbReference type="ARBA" id="ARBA00022729"/>
    </source>
</evidence>
<dbReference type="InterPro" id="IPR017981">
    <property type="entry name" value="GPCR_2-like_7TM"/>
</dbReference>
<dbReference type="GO" id="GO:0017046">
    <property type="term" value="F:peptide hormone binding"/>
    <property type="evidence" value="ECO:0007669"/>
    <property type="project" value="TreeGrafter"/>
</dbReference>
<keyword evidence="18" id="KW-1185">Reference proteome</keyword>
<feature type="transmembrane region" description="Helical" evidence="14">
    <location>
        <begin position="327"/>
        <end position="346"/>
    </location>
</feature>
<dbReference type="InterPro" id="IPR036445">
    <property type="entry name" value="GPCR_2_extracell_dom_sf"/>
</dbReference>
<dbReference type="InterPro" id="IPR017983">
    <property type="entry name" value="GPCR_2_secretin-like_CS"/>
</dbReference>
<dbReference type="GO" id="GO:0007188">
    <property type="term" value="P:adenylate cyclase-modulating G protein-coupled receptor signaling pathway"/>
    <property type="evidence" value="ECO:0007669"/>
    <property type="project" value="TreeGrafter"/>
</dbReference>
<feature type="compositionally biased region" description="Basic and acidic residues" evidence="13">
    <location>
        <begin position="477"/>
        <end position="488"/>
    </location>
</feature>
<evidence type="ECO:0000256" key="10">
    <source>
        <dbReference type="ARBA" id="ARBA00023170"/>
    </source>
</evidence>
<keyword evidence="4 14" id="KW-0812">Transmembrane</keyword>
<keyword evidence="9" id="KW-1015">Disulfide bond</keyword>
<evidence type="ECO:0000256" key="14">
    <source>
        <dbReference type="SAM" id="Phobius"/>
    </source>
</evidence>
<comment type="subcellular location">
    <subcellularLocation>
        <location evidence="1">Cell membrane</location>
        <topology evidence="1">Multi-pass membrane protein</topology>
    </subcellularLocation>
</comment>
<evidence type="ECO:0008006" key="19">
    <source>
        <dbReference type="Google" id="ProtNLM"/>
    </source>
</evidence>
<gene>
    <name evidence="17" type="ORF">AGLY_003992</name>
</gene>
<feature type="transmembrane region" description="Helical" evidence="14">
    <location>
        <begin position="215"/>
        <end position="238"/>
    </location>
</feature>
<dbReference type="InterPro" id="IPR050332">
    <property type="entry name" value="GPCR_2"/>
</dbReference>
<reference evidence="17 18" key="1">
    <citation type="submission" date="2019-08" db="EMBL/GenBank/DDBJ databases">
        <title>The genome of the soybean aphid Biotype 1, its phylome, world population structure and adaptation to the North American continent.</title>
        <authorList>
            <person name="Giordano R."/>
            <person name="Donthu R.K."/>
            <person name="Hernandez A.G."/>
            <person name="Wright C.L."/>
            <person name="Zimin A.V."/>
        </authorList>
    </citation>
    <scope>NUCLEOTIDE SEQUENCE [LARGE SCALE GENOMIC DNA]</scope>
    <source>
        <tissue evidence="17">Whole aphids</tissue>
    </source>
</reference>
<sequence>MDYLNDSWSPNEEAALKCSSWYEWDDRWTNGCNASSDSLICWPPTPAGVIVYQPCFQELRGILYDTTKNASRICYENNTWGLTDFNECTILGEPKAVTYDEEDTVDTIIYLYIAGHCLSLIMTSLAIFVFCRFKELKCLRNKIHSNLMASYLLAGIMWILNYTNLTDTGTFKCALLVLPLYYFTMTNYFWAFIEGMYLFILVVDTFFPDRVRLRTYMAIGWGIPLIIIPTWCVTKLLVPTKNDLDLYNQITYERYCPLMASYVDDWIYQSPIVIVLLINSVFLVKIMRVIEQIMTFVFVAGFNKVLITKIRSTKSAETHNYKKATKALLVLIPLLGITFCLDMINPSSTGLLVNIYKFSKVVIISTQGFTVSLLYCFFNNEVQNTLKYHITRWQTKRKFLASRKKYGRSWLSVKKNNIICDHQLDPKELMPWIPANNVRSSSCVSNDTTTSALSNMRLPPDTTIEIPPHPEQPLYDEDTKYIEDNREP</sequence>
<evidence type="ECO:0000256" key="9">
    <source>
        <dbReference type="ARBA" id="ARBA00023157"/>
    </source>
</evidence>
<evidence type="ECO:0000256" key="12">
    <source>
        <dbReference type="ARBA" id="ARBA00023224"/>
    </source>
</evidence>
<dbReference type="SMART" id="SM00008">
    <property type="entry name" value="HormR"/>
    <property type="match status" value="1"/>
</dbReference>
<dbReference type="GO" id="GO:0007166">
    <property type="term" value="P:cell surface receptor signaling pathway"/>
    <property type="evidence" value="ECO:0007669"/>
    <property type="project" value="InterPro"/>
</dbReference>
<organism evidence="17 18">
    <name type="scientific">Aphis glycines</name>
    <name type="common">Soybean aphid</name>
    <dbReference type="NCBI Taxonomy" id="307491"/>
    <lineage>
        <taxon>Eukaryota</taxon>
        <taxon>Metazoa</taxon>
        <taxon>Ecdysozoa</taxon>
        <taxon>Arthropoda</taxon>
        <taxon>Hexapoda</taxon>
        <taxon>Insecta</taxon>
        <taxon>Pterygota</taxon>
        <taxon>Neoptera</taxon>
        <taxon>Paraneoptera</taxon>
        <taxon>Hemiptera</taxon>
        <taxon>Sternorrhyncha</taxon>
        <taxon>Aphidomorpha</taxon>
        <taxon>Aphidoidea</taxon>
        <taxon>Aphididae</taxon>
        <taxon>Aphidini</taxon>
        <taxon>Aphis</taxon>
        <taxon>Aphis</taxon>
    </lineage>
</organism>
<feature type="transmembrane region" description="Helical" evidence="14">
    <location>
        <begin position="180"/>
        <end position="203"/>
    </location>
</feature>
<protein>
    <recommendedName>
        <fullName evidence="19">G-protein coupled receptors family 2 profile 2 domain-containing protein</fullName>
    </recommendedName>
</protein>
<dbReference type="GO" id="GO:0005886">
    <property type="term" value="C:plasma membrane"/>
    <property type="evidence" value="ECO:0007669"/>
    <property type="project" value="UniProtKB-SubCell"/>
</dbReference>
<dbReference type="PROSITE" id="PS50261">
    <property type="entry name" value="G_PROTEIN_RECEP_F2_4"/>
    <property type="match status" value="1"/>
</dbReference>
<keyword evidence="7" id="KW-0297">G-protein coupled receptor</keyword>
<dbReference type="InterPro" id="IPR003051">
    <property type="entry name" value="GPCR_2_CRF_rcpt"/>
</dbReference>
<dbReference type="PANTHER" id="PTHR45620">
    <property type="entry name" value="PDF RECEPTOR-LIKE PROTEIN-RELATED"/>
    <property type="match status" value="1"/>
</dbReference>
<dbReference type="GO" id="GO:0008528">
    <property type="term" value="F:G protein-coupled peptide receptor activity"/>
    <property type="evidence" value="ECO:0007669"/>
    <property type="project" value="TreeGrafter"/>
</dbReference>
<keyword evidence="8 14" id="KW-0472">Membrane</keyword>
<dbReference type="PROSITE" id="PS00650">
    <property type="entry name" value="G_PROTEIN_RECEP_F2_2"/>
    <property type="match status" value="1"/>
</dbReference>
<dbReference type="Gene3D" id="4.10.1240.10">
    <property type="entry name" value="GPCR, family 2, extracellular hormone receptor domain"/>
    <property type="match status" value="1"/>
</dbReference>
<feature type="domain" description="G-protein coupled receptors family 2 profile 2" evidence="16">
    <location>
        <begin position="108"/>
        <end position="379"/>
    </location>
</feature>
<dbReference type="Pfam" id="PF00002">
    <property type="entry name" value="7tm_2"/>
    <property type="match status" value="1"/>
</dbReference>
<dbReference type="PRINTS" id="PR01279">
    <property type="entry name" value="CRFRECEPTOR"/>
</dbReference>
<evidence type="ECO:0000256" key="3">
    <source>
        <dbReference type="ARBA" id="ARBA00022475"/>
    </source>
</evidence>
<keyword evidence="6 14" id="KW-1133">Transmembrane helix</keyword>
<dbReference type="AlphaFoldDB" id="A0A6G0TZ91"/>
<evidence type="ECO:0000256" key="1">
    <source>
        <dbReference type="ARBA" id="ARBA00004651"/>
    </source>
</evidence>
<dbReference type="OrthoDB" id="6022368at2759"/>
<feature type="transmembrane region" description="Helical" evidence="14">
    <location>
        <begin position="143"/>
        <end position="160"/>
    </location>
</feature>
<dbReference type="Gene3D" id="1.20.1070.10">
    <property type="entry name" value="Rhodopsin 7-helix transmembrane proteins"/>
    <property type="match status" value="1"/>
</dbReference>
<keyword evidence="12" id="KW-0807">Transducer</keyword>
<evidence type="ECO:0000256" key="13">
    <source>
        <dbReference type="SAM" id="MobiDB-lite"/>
    </source>
</evidence>
<evidence type="ECO:0000256" key="4">
    <source>
        <dbReference type="ARBA" id="ARBA00022692"/>
    </source>
</evidence>
<dbReference type="EMBL" id="VYZN01000013">
    <property type="protein sequence ID" value="KAE9540747.1"/>
    <property type="molecule type" value="Genomic_DNA"/>
</dbReference>
<dbReference type="SUPFAM" id="SSF81321">
    <property type="entry name" value="Family A G protein-coupled receptor-like"/>
    <property type="match status" value="1"/>
</dbReference>
<evidence type="ECO:0000256" key="7">
    <source>
        <dbReference type="ARBA" id="ARBA00023040"/>
    </source>
</evidence>
<keyword evidence="5" id="KW-0732">Signal</keyword>
<evidence type="ECO:0000259" key="16">
    <source>
        <dbReference type="PROSITE" id="PS50261"/>
    </source>
</evidence>
<feature type="transmembrane region" description="Helical" evidence="14">
    <location>
        <begin position="266"/>
        <end position="284"/>
    </location>
</feature>
<dbReference type="InterPro" id="IPR000832">
    <property type="entry name" value="GPCR_2_secretin-like"/>
</dbReference>
<evidence type="ECO:0000259" key="15">
    <source>
        <dbReference type="PROSITE" id="PS50227"/>
    </source>
</evidence>
<keyword evidence="10" id="KW-0675">Receptor</keyword>
<proteinExistence type="inferred from homology"/>
<feature type="transmembrane region" description="Helical" evidence="14">
    <location>
        <begin position="109"/>
        <end position="131"/>
    </location>
</feature>
<comment type="caution">
    <text evidence="17">The sequence shown here is derived from an EMBL/GenBank/DDBJ whole genome shotgun (WGS) entry which is preliminary data.</text>
</comment>
<evidence type="ECO:0000256" key="11">
    <source>
        <dbReference type="ARBA" id="ARBA00023180"/>
    </source>
</evidence>
<keyword evidence="11" id="KW-0325">Glycoprotein</keyword>
<accession>A0A6G0TZ91</accession>
<dbReference type="PANTHER" id="PTHR45620:SF15">
    <property type="entry name" value="DIURETIC HORMONE 44 RECEPTOR 1-RELATED"/>
    <property type="match status" value="1"/>
</dbReference>
<dbReference type="PRINTS" id="PR00249">
    <property type="entry name" value="GPCRSECRETIN"/>
</dbReference>
<comment type="similarity">
    <text evidence="2">Belongs to the G-protein coupled receptor 2 family.</text>
</comment>
<name>A0A6G0TZ91_APHGL</name>
<dbReference type="Pfam" id="PF02793">
    <property type="entry name" value="HRM"/>
    <property type="match status" value="1"/>
</dbReference>
<evidence type="ECO:0000256" key="2">
    <source>
        <dbReference type="ARBA" id="ARBA00005314"/>
    </source>
</evidence>
<evidence type="ECO:0000313" key="17">
    <source>
        <dbReference type="EMBL" id="KAE9540747.1"/>
    </source>
</evidence>
<dbReference type="InterPro" id="IPR001879">
    <property type="entry name" value="GPCR_2_extracellular_dom"/>
</dbReference>
<feature type="region of interest" description="Disordered" evidence="13">
    <location>
        <begin position="449"/>
        <end position="488"/>
    </location>
</feature>